<dbReference type="PANTHER" id="PTHR46082">
    <property type="entry name" value="ATP/GTP-BINDING PROTEIN-RELATED"/>
    <property type="match status" value="1"/>
</dbReference>
<evidence type="ECO:0000313" key="3">
    <source>
        <dbReference type="Proteomes" id="UP000030143"/>
    </source>
</evidence>
<dbReference type="EMBL" id="JQFZ01000144">
    <property type="protein sequence ID" value="KGO57473.1"/>
    <property type="molecule type" value="Genomic_DNA"/>
</dbReference>
<dbReference type="Pfam" id="PF13424">
    <property type="entry name" value="TPR_12"/>
    <property type="match status" value="1"/>
</dbReference>
<gene>
    <name evidence="2" type="ORF">PEX2_088720</name>
</gene>
<feature type="repeat" description="TPR" evidence="1">
    <location>
        <begin position="109"/>
        <end position="142"/>
    </location>
</feature>
<dbReference type="PANTHER" id="PTHR46082:SF6">
    <property type="entry name" value="AAA+ ATPASE DOMAIN-CONTAINING PROTEIN-RELATED"/>
    <property type="match status" value="1"/>
</dbReference>
<dbReference type="InterPro" id="IPR019734">
    <property type="entry name" value="TPR_rpt"/>
</dbReference>
<keyword evidence="1" id="KW-0802">TPR repeat</keyword>
<evidence type="ECO:0000313" key="2">
    <source>
        <dbReference type="EMBL" id="KGO57473.1"/>
    </source>
</evidence>
<reference evidence="2 3" key="1">
    <citation type="journal article" date="2015" name="Mol. Plant Microbe Interact.">
        <title>Genome, transcriptome, and functional analyses of Penicillium expansum provide new insights into secondary metabolism and pathogenicity.</title>
        <authorList>
            <person name="Ballester A.R."/>
            <person name="Marcet-Houben M."/>
            <person name="Levin E."/>
            <person name="Sela N."/>
            <person name="Selma-Lazaro C."/>
            <person name="Carmona L."/>
            <person name="Wisniewski M."/>
            <person name="Droby S."/>
            <person name="Gonzalez-Candelas L."/>
            <person name="Gabaldon T."/>
        </authorList>
    </citation>
    <scope>NUCLEOTIDE SEQUENCE [LARGE SCALE GENOMIC DNA]</scope>
    <source>
        <strain evidence="2 3">MD-8</strain>
    </source>
</reference>
<dbReference type="Gene3D" id="1.25.40.10">
    <property type="entry name" value="Tetratricopeptide repeat domain"/>
    <property type="match status" value="1"/>
</dbReference>
<dbReference type="HOGENOM" id="CLU_970116_0_0_1"/>
<dbReference type="PhylomeDB" id="A0A0A2JS24"/>
<dbReference type="RefSeq" id="XP_016599137.1">
    <property type="nucleotide sequence ID" value="XM_016746142.1"/>
</dbReference>
<dbReference type="AlphaFoldDB" id="A0A0A2JS24"/>
<dbReference type="SMART" id="SM00028">
    <property type="entry name" value="TPR"/>
    <property type="match status" value="4"/>
</dbReference>
<dbReference type="InterPro" id="IPR053137">
    <property type="entry name" value="NLR-like"/>
</dbReference>
<comment type="caution">
    <text evidence="2">The sequence shown here is derived from an EMBL/GenBank/DDBJ whole genome shotgun (WGS) entry which is preliminary data.</text>
</comment>
<proteinExistence type="predicted"/>
<dbReference type="PROSITE" id="PS50005">
    <property type="entry name" value="TPR"/>
    <property type="match status" value="2"/>
</dbReference>
<dbReference type="Pfam" id="PF13374">
    <property type="entry name" value="TPR_10"/>
    <property type="match status" value="1"/>
</dbReference>
<dbReference type="OrthoDB" id="5986190at2759"/>
<dbReference type="VEuPathDB" id="FungiDB:PEXP_092420"/>
<feature type="repeat" description="TPR" evidence="1">
    <location>
        <begin position="67"/>
        <end position="100"/>
    </location>
</feature>
<sequence length="287" mass="32555">MESRGYNVHGCVEAMGDMKVEDKIAGIQHSFSLLYADQGRLQEAEAMYERALEGKEKAWGRDPTSTLNTVNNLGNLYTNQGRLQEAEAMYERALEGKEKAWGRDHTSTLDTVNNLGLLYANQGRLQEAEAMYERALEGYEKALGATQMSTFIPALHTLENYGILWEEQGNVEKSLLYYQRALNGAEAVWGLNSESHTNIRNRISSLQRHPCEIPKGQDTITYRPTTLERKWRRVRAKFSVYVSKVTSSTLFFCTSHVTSVVPVNLRYEVLEVTSVDLRKTSEKTILS</sequence>
<dbReference type="SUPFAM" id="SSF48452">
    <property type="entry name" value="TPR-like"/>
    <property type="match status" value="1"/>
</dbReference>
<name>A0A0A2JS24_PENEN</name>
<protein>
    <submittedName>
        <fullName evidence="2">Tetratricopeptide TPR2</fullName>
    </submittedName>
</protein>
<dbReference type="STRING" id="27334.A0A0A2JS24"/>
<evidence type="ECO:0000256" key="1">
    <source>
        <dbReference type="PROSITE-ProRule" id="PRU00339"/>
    </source>
</evidence>
<dbReference type="GeneID" id="27681562"/>
<keyword evidence="3" id="KW-1185">Reference proteome</keyword>
<accession>A0A0A2JS24</accession>
<organism evidence="2 3">
    <name type="scientific">Penicillium expansum</name>
    <name type="common">Blue mold rot fungus</name>
    <dbReference type="NCBI Taxonomy" id="27334"/>
    <lineage>
        <taxon>Eukaryota</taxon>
        <taxon>Fungi</taxon>
        <taxon>Dikarya</taxon>
        <taxon>Ascomycota</taxon>
        <taxon>Pezizomycotina</taxon>
        <taxon>Eurotiomycetes</taxon>
        <taxon>Eurotiomycetidae</taxon>
        <taxon>Eurotiales</taxon>
        <taxon>Aspergillaceae</taxon>
        <taxon>Penicillium</taxon>
    </lineage>
</organism>
<dbReference type="InterPro" id="IPR011990">
    <property type="entry name" value="TPR-like_helical_dom_sf"/>
</dbReference>
<dbReference type="Proteomes" id="UP000030143">
    <property type="component" value="Unassembled WGS sequence"/>
</dbReference>